<keyword evidence="2" id="KW-0677">Repeat</keyword>
<organism evidence="4">
    <name type="scientific">Capitella teleta</name>
    <name type="common">Polychaete worm</name>
    <dbReference type="NCBI Taxonomy" id="283909"/>
    <lineage>
        <taxon>Eukaryota</taxon>
        <taxon>Metazoa</taxon>
        <taxon>Spiralia</taxon>
        <taxon>Lophotrochozoa</taxon>
        <taxon>Annelida</taxon>
        <taxon>Polychaeta</taxon>
        <taxon>Sedentaria</taxon>
        <taxon>Scolecida</taxon>
        <taxon>Capitellidae</taxon>
        <taxon>Capitella</taxon>
    </lineage>
</organism>
<dbReference type="PROSITE" id="PS50097">
    <property type="entry name" value="BTB"/>
    <property type="match status" value="1"/>
</dbReference>
<dbReference type="InterPro" id="IPR011333">
    <property type="entry name" value="SKP1/BTB/POZ_sf"/>
</dbReference>
<keyword evidence="1" id="KW-0880">Kelch repeat</keyword>
<name>R7UFG5_CAPTE</name>
<dbReference type="InterPro" id="IPR000210">
    <property type="entry name" value="BTB/POZ_dom"/>
</dbReference>
<gene>
    <name evidence="4" type="ORF">CAPTEDRAFT_37076</name>
</gene>
<dbReference type="Pfam" id="PF00651">
    <property type="entry name" value="BTB"/>
    <property type="match status" value="1"/>
</dbReference>
<dbReference type="OMA" id="DEENCIF"/>
<dbReference type="EMBL" id="KB304479">
    <property type="protein sequence ID" value="ELU02002.1"/>
    <property type="molecule type" value="Genomic_DNA"/>
</dbReference>
<feature type="domain" description="BTB" evidence="3">
    <location>
        <begin position="7"/>
        <end position="78"/>
    </location>
</feature>
<dbReference type="InterPro" id="IPR011705">
    <property type="entry name" value="BACK"/>
</dbReference>
<evidence type="ECO:0000259" key="3">
    <source>
        <dbReference type="PROSITE" id="PS50097"/>
    </source>
</evidence>
<dbReference type="SMART" id="SM00875">
    <property type="entry name" value="BACK"/>
    <property type="match status" value="1"/>
</dbReference>
<dbReference type="PANTHER" id="PTHR24412">
    <property type="entry name" value="KELCH PROTEIN"/>
    <property type="match status" value="1"/>
</dbReference>
<reference evidence="6" key="1">
    <citation type="submission" date="2012-12" db="EMBL/GenBank/DDBJ databases">
        <authorList>
            <person name="Hellsten U."/>
            <person name="Grimwood J."/>
            <person name="Chapman J.A."/>
            <person name="Shapiro H."/>
            <person name="Aerts A."/>
            <person name="Otillar R.P."/>
            <person name="Terry A.Y."/>
            <person name="Boore J.L."/>
            <person name="Simakov O."/>
            <person name="Marletaz F."/>
            <person name="Cho S.-J."/>
            <person name="Edsinger-Gonzales E."/>
            <person name="Havlak P."/>
            <person name="Kuo D.-H."/>
            <person name="Larsson T."/>
            <person name="Lv J."/>
            <person name="Arendt D."/>
            <person name="Savage R."/>
            <person name="Osoegawa K."/>
            <person name="de Jong P."/>
            <person name="Lindberg D.R."/>
            <person name="Seaver E.C."/>
            <person name="Weisblat D.A."/>
            <person name="Putnam N.H."/>
            <person name="Grigoriev I.V."/>
            <person name="Rokhsar D.S."/>
        </authorList>
    </citation>
    <scope>NUCLEOTIDE SEQUENCE</scope>
    <source>
        <strain evidence="6">I ESC-2004</strain>
    </source>
</reference>
<dbReference type="Proteomes" id="UP000014760">
    <property type="component" value="Unassembled WGS sequence"/>
</dbReference>
<feature type="non-terminal residue" evidence="4">
    <location>
        <position position="239"/>
    </location>
</feature>
<dbReference type="SUPFAM" id="SSF54695">
    <property type="entry name" value="POZ domain"/>
    <property type="match status" value="1"/>
</dbReference>
<keyword evidence="6" id="KW-1185">Reference proteome</keyword>
<dbReference type="SMART" id="SM00225">
    <property type="entry name" value="BTB"/>
    <property type="match status" value="1"/>
</dbReference>
<sequence>RKSLEFCDISLKLNGVVHGAHKAVLAATSPYFRSMFRSKMKEQTSSLVDLSQSLVLDRDDSFKTILDFLYTGDIEITTLNADDMLRIADFFLLEDVKHYCQEFFLVHGNLNLKNCMYLSALADHHNMPEVAEASLKMVHSRFHDHLIHSDQILELPEDILAKFLRDPEAVQFAKPVHILRAVLKWLKHSFFERKSCLQQIFACIHFNISSLSDLDLKSIVDQEPLLSDEEICCKLSCSD</sequence>
<dbReference type="OrthoDB" id="6056451at2759"/>
<feature type="non-terminal residue" evidence="4">
    <location>
        <position position="1"/>
    </location>
</feature>
<dbReference type="HOGENOM" id="CLU_004253_11_0_1"/>
<dbReference type="STRING" id="283909.R7UFG5"/>
<dbReference type="Gene3D" id="1.25.40.420">
    <property type="match status" value="1"/>
</dbReference>
<dbReference type="EnsemblMetazoa" id="CapteT37076">
    <property type="protein sequence ID" value="CapteP37076"/>
    <property type="gene ID" value="CapteG37076"/>
</dbReference>
<dbReference type="Gene3D" id="3.30.710.10">
    <property type="entry name" value="Potassium Channel Kv1.1, Chain A"/>
    <property type="match status" value="1"/>
</dbReference>
<evidence type="ECO:0000313" key="5">
    <source>
        <dbReference type="EnsemblMetazoa" id="CapteP37076"/>
    </source>
</evidence>
<evidence type="ECO:0000313" key="4">
    <source>
        <dbReference type="EMBL" id="ELU02002.1"/>
    </source>
</evidence>
<dbReference type="EMBL" id="AMQN01009054">
    <property type="status" value="NOT_ANNOTATED_CDS"/>
    <property type="molecule type" value="Genomic_DNA"/>
</dbReference>
<dbReference type="AlphaFoldDB" id="R7UFG5"/>
<proteinExistence type="predicted"/>
<dbReference type="Pfam" id="PF07707">
    <property type="entry name" value="BACK"/>
    <property type="match status" value="1"/>
</dbReference>
<reference evidence="5" key="3">
    <citation type="submission" date="2015-06" db="UniProtKB">
        <authorList>
            <consortium name="EnsemblMetazoa"/>
        </authorList>
    </citation>
    <scope>IDENTIFICATION</scope>
</reference>
<reference evidence="4 6" key="2">
    <citation type="journal article" date="2013" name="Nature">
        <title>Insights into bilaterian evolution from three spiralian genomes.</title>
        <authorList>
            <person name="Simakov O."/>
            <person name="Marletaz F."/>
            <person name="Cho S.J."/>
            <person name="Edsinger-Gonzales E."/>
            <person name="Havlak P."/>
            <person name="Hellsten U."/>
            <person name="Kuo D.H."/>
            <person name="Larsson T."/>
            <person name="Lv J."/>
            <person name="Arendt D."/>
            <person name="Savage R."/>
            <person name="Osoegawa K."/>
            <person name="de Jong P."/>
            <person name="Grimwood J."/>
            <person name="Chapman J.A."/>
            <person name="Shapiro H."/>
            <person name="Aerts A."/>
            <person name="Otillar R.P."/>
            <person name="Terry A.Y."/>
            <person name="Boore J.L."/>
            <person name="Grigoriev I.V."/>
            <person name="Lindberg D.R."/>
            <person name="Seaver E.C."/>
            <person name="Weisblat D.A."/>
            <person name="Putnam N.H."/>
            <person name="Rokhsar D.S."/>
        </authorList>
    </citation>
    <scope>NUCLEOTIDE SEQUENCE</scope>
    <source>
        <strain evidence="4 6">I ESC-2004</strain>
    </source>
</reference>
<dbReference type="PANTHER" id="PTHR24412:SF441">
    <property type="entry name" value="KELCH-LIKE PROTEIN 28"/>
    <property type="match status" value="1"/>
</dbReference>
<protein>
    <recommendedName>
        <fullName evidence="3">BTB domain-containing protein</fullName>
    </recommendedName>
</protein>
<evidence type="ECO:0000313" key="6">
    <source>
        <dbReference type="Proteomes" id="UP000014760"/>
    </source>
</evidence>
<accession>R7UFG5</accession>
<evidence type="ECO:0000256" key="2">
    <source>
        <dbReference type="ARBA" id="ARBA00022737"/>
    </source>
</evidence>
<evidence type="ECO:0000256" key="1">
    <source>
        <dbReference type="ARBA" id="ARBA00022441"/>
    </source>
</evidence>